<keyword evidence="1" id="KW-1133">Transmembrane helix</keyword>
<dbReference type="EMBL" id="JN661345">
    <property type="protein sequence ID" value="AEX31024.1"/>
    <property type="molecule type" value="Genomic_RNA"/>
</dbReference>
<sequence length="140" mass="15918">MKLESSVAKSLNEVSSSVKATLPTPCSCVCHKIVSHFRFYTISLLYYLLFVLFSLSIFSIITPASRLFLLRTKFGVSFISLVVQFLTLLCVSHVTQFRSIWPFVANFTQWQTTFLKVLVLLNLVLLICGTEMQLSLLQNK</sequence>
<organism evidence="2">
    <name type="scientific">uncultured virus</name>
    <dbReference type="NCBI Taxonomy" id="340016"/>
    <lineage>
        <taxon>Viruses</taxon>
        <taxon>environmental samples</taxon>
    </lineage>
</organism>
<protein>
    <submittedName>
        <fullName evidence="2">Uncharacterized protein</fullName>
    </submittedName>
</protein>
<keyword evidence="1" id="KW-0472">Membrane</keyword>
<accession>H2E069</accession>
<name>H2E069_9VIRU</name>
<proteinExistence type="predicted"/>
<reference evidence="2" key="1">
    <citation type="submission" date="2011-08" db="EMBL/GenBank/DDBJ databases">
        <title>Detection of Members of the Secoviridae in the Tallgrass Prairie Preserve, Osage County, Oklahoma USA.</title>
        <authorList>
            <person name="Thapa V."/>
            <person name="Melcher U."/>
            <person name="Wiley G.B."/>
            <person name="Doust A."/>
            <person name="Roe B.A."/>
            <person name="Palmer M.W."/>
            <person name="Roewe K."/>
            <person name="Shen G."/>
            <person name="Roossinck M.J."/>
        </authorList>
    </citation>
    <scope>NUCLEOTIDE SEQUENCE</scope>
</reference>
<feature type="transmembrane region" description="Helical" evidence="1">
    <location>
        <begin position="74"/>
        <end position="94"/>
    </location>
</feature>
<feature type="transmembrane region" description="Helical" evidence="1">
    <location>
        <begin position="44"/>
        <end position="62"/>
    </location>
</feature>
<keyword evidence="1" id="KW-0812">Transmembrane</keyword>
<evidence type="ECO:0000313" key="2">
    <source>
        <dbReference type="EMBL" id="AEX31024.1"/>
    </source>
</evidence>
<evidence type="ECO:0000256" key="1">
    <source>
        <dbReference type="SAM" id="Phobius"/>
    </source>
</evidence>
<feature type="transmembrane region" description="Helical" evidence="1">
    <location>
        <begin position="114"/>
        <end position="137"/>
    </location>
</feature>